<evidence type="ECO:0000313" key="2">
    <source>
        <dbReference type="EMBL" id="POW05510.1"/>
    </source>
</evidence>
<reference evidence="3" key="2">
    <citation type="journal article" date="2018" name="BMC Genomics">
        <title>Genomic insights into host adaptation between the wheat stripe rust pathogen (Puccinia striiformis f. sp. tritici) and the barley stripe rust pathogen (Puccinia striiformis f. sp. hordei).</title>
        <authorList>
            <person name="Xia C."/>
            <person name="Wang M."/>
            <person name="Yin C."/>
            <person name="Cornejo O.E."/>
            <person name="Hulbert S.H."/>
            <person name="Chen X."/>
        </authorList>
    </citation>
    <scope>NUCLEOTIDE SEQUENCE [LARGE SCALE GENOMIC DNA]</scope>
    <source>
        <strain evidence="3">93TX-2</strain>
    </source>
</reference>
<dbReference type="Proteomes" id="UP000238274">
    <property type="component" value="Unassembled WGS sequence"/>
</dbReference>
<reference evidence="2 3" key="1">
    <citation type="submission" date="2017-12" db="EMBL/GenBank/DDBJ databases">
        <title>Gene loss provides genomic basis for host adaptation in cereal stripe rust fungi.</title>
        <authorList>
            <person name="Xia C."/>
        </authorList>
    </citation>
    <scope>NUCLEOTIDE SEQUENCE [LARGE SCALE GENOMIC DNA]</scope>
    <source>
        <strain evidence="2 3">93TX-2</strain>
    </source>
</reference>
<dbReference type="VEuPathDB" id="FungiDB:PSTT_14519"/>
<comment type="caution">
    <text evidence="2">The sequence shown here is derived from an EMBL/GenBank/DDBJ whole genome shotgun (WGS) entry which is preliminary data.</text>
</comment>
<accession>A0A2S4V7S4</accession>
<proteinExistence type="predicted"/>
<gene>
    <name evidence="2" type="ORF">PSHT_10796</name>
</gene>
<keyword evidence="3" id="KW-1185">Reference proteome</keyword>
<dbReference type="AlphaFoldDB" id="A0A2S4V7S4"/>
<feature type="signal peptide" evidence="1">
    <location>
        <begin position="1"/>
        <end position="19"/>
    </location>
</feature>
<evidence type="ECO:0000313" key="3">
    <source>
        <dbReference type="Proteomes" id="UP000238274"/>
    </source>
</evidence>
<keyword evidence="1" id="KW-0732">Signal</keyword>
<sequence>MQIQQLITILCLCFSQALAASVEALKPKIQSLVVDLTERRVIPGERASGTKYDHALRLDMDEPVADPNYTPAFYRDYIQGMYPLTYVDKESTNSFLDARAAYEETLRDDFTGNYRVQRRRLRICQNAMYSRLCDIVKKGDDDTVAHVLKTYHEYVKSLINKHSNAFPQIQTSERAPSKPQSAFVYRTKEQINKELLATNQAETDVPKARLIDGTSQKTFEDFLFNHSQKQWQLVHGSPSNTRPQIFLETGERYS</sequence>
<name>A0A2S4V7S4_9BASI</name>
<evidence type="ECO:0000256" key="1">
    <source>
        <dbReference type="SAM" id="SignalP"/>
    </source>
</evidence>
<organism evidence="2 3">
    <name type="scientific">Puccinia striiformis</name>
    <dbReference type="NCBI Taxonomy" id="27350"/>
    <lineage>
        <taxon>Eukaryota</taxon>
        <taxon>Fungi</taxon>
        <taxon>Dikarya</taxon>
        <taxon>Basidiomycota</taxon>
        <taxon>Pucciniomycotina</taxon>
        <taxon>Pucciniomycetes</taxon>
        <taxon>Pucciniales</taxon>
        <taxon>Pucciniaceae</taxon>
        <taxon>Puccinia</taxon>
    </lineage>
</organism>
<dbReference type="EMBL" id="PKSM01000170">
    <property type="protein sequence ID" value="POW05510.1"/>
    <property type="molecule type" value="Genomic_DNA"/>
</dbReference>
<dbReference type="VEuPathDB" id="FungiDB:PSHT_10796"/>
<feature type="chain" id="PRO_5015765329" evidence="1">
    <location>
        <begin position="20"/>
        <end position="254"/>
    </location>
</feature>
<reference evidence="3" key="3">
    <citation type="journal article" date="2018" name="Mol. Plant Microbe Interact.">
        <title>Genome sequence resources for the wheat stripe rust pathogen (Puccinia striiformis f. sp. tritici) and the barley stripe rust pathogen (Puccinia striiformis f. sp. hordei).</title>
        <authorList>
            <person name="Xia C."/>
            <person name="Wang M."/>
            <person name="Yin C."/>
            <person name="Cornejo O.E."/>
            <person name="Hulbert S.H."/>
            <person name="Chen X."/>
        </authorList>
    </citation>
    <scope>NUCLEOTIDE SEQUENCE [LARGE SCALE GENOMIC DNA]</scope>
    <source>
        <strain evidence="3">93TX-2</strain>
    </source>
</reference>
<protein>
    <submittedName>
        <fullName evidence="2">Uncharacterized protein</fullName>
    </submittedName>
</protein>